<keyword evidence="2" id="KW-1185">Reference proteome</keyword>
<proteinExistence type="predicted"/>
<comment type="caution">
    <text evidence="1">The sequence shown here is derived from an EMBL/GenBank/DDBJ whole genome shotgun (WGS) entry which is preliminary data.</text>
</comment>
<dbReference type="EMBL" id="JAYMYQ010000006">
    <property type="protein sequence ID" value="KAK7324113.1"/>
    <property type="molecule type" value="Genomic_DNA"/>
</dbReference>
<evidence type="ECO:0000313" key="2">
    <source>
        <dbReference type="Proteomes" id="UP001367508"/>
    </source>
</evidence>
<organism evidence="1 2">
    <name type="scientific">Canavalia gladiata</name>
    <name type="common">Sword bean</name>
    <name type="synonym">Dolichos gladiatus</name>
    <dbReference type="NCBI Taxonomy" id="3824"/>
    <lineage>
        <taxon>Eukaryota</taxon>
        <taxon>Viridiplantae</taxon>
        <taxon>Streptophyta</taxon>
        <taxon>Embryophyta</taxon>
        <taxon>Tracheophyta</taxon>
        <taxon>Spermatophyta</taxon>
        <taxon>Magnoliopsida</taxon>
        <taxon>eudicotyledons</taxon>
        <taxon>Gunneridae</taxon>
        <taxon>Pentapetalae</taxon>
        <taxon>rosids</taxon>
        <taxon>fabids</taxon>
        <taxon>Fabales</taxon>
        <taxon>Fabaceae</taxon>
        <taxon>Papilionoideae</taxon>
        <taxon>50 kb inversion clade</taxon>
        <taxon>NPAAA clade</taxon>
        <taxon>indigoferoid/millettioid clade</taxon>
        <taxon>Phaseoleae</taxon>
        <taxon>Canavalia</taxon>
    </lineage>
</organism>
<evidence type="ECO:0000313" key="1">
    <source>
        <dbReference type="EMBL" id="KAK7324113.1"/>
    </source>
</evidence>
<dbReference type="Proteomes" id="UP001367508">
    <property type="component" value="Unassembled WGS sequence"/>
</dbReference>
<reference evidence="1 2" key="1">
    <citation type="submission" date="2024-01" db="EMBL/GenBank/DDBJ databases">
        <title>The genomes of 5 underutilized Papilionoideae crops provide insights into root nodulation and disease resistanc.</title>
        <authorList>
            <person name="Jiang F."/>
        </authorList>
    </citation>
    <scope>NUCLEOTIDE SEQUENCE [LARGE SCALE GENOMIC DNA]</scope>
    <source>
        <strain evidence="1">LVBAO_FW01</strain>
        <tissue evidence="1">Leaves</tissue>
    </source>
</reference>
<name>A0AAN9KZ79_CANGL</name>
<sequence>MRFILPSRTFQCCGFAGDSAPFLQYQFSSAASSHRRRSPISIKKSLGQSIIARFLRDLYGSICIRRD</sequence>
<gene>
    <name evidence="1" type="ORF">VNO77_27635</name>
</gene>
<dbReference type="AlphaFoldDB" id="A0AAN9KZ79"/>
<accession>A0AAN9KZ79</accession>
<protein>
    <submittedName>
        <fullName evidence="1">Uncharacterized protein</fullName>
    </submittedName>
</protein>